<organism evidence="2">
    <name type="scientific">Thiothrix fructosivorans</name>
    <dbReference type="NCBI Taxonomy" id="111770"/>
    <lineage>
        <taxon>Bacteria</taxon>
        <taxon>Pseudomonadati</taxon>
        <taxon>Pseudomonadota</taxon>
        <taxon>Gammaproteobacteria</taxon>
        <taxon>Thiotrichales</taxon>
        <taxon>Thiotrichaceae</taxon>
        <taxon>Thiothrix</taxon>
    </lineage>
</organism>
<protein>
    <submittedName>
        <fullName evidence="2">Uncharacterized protein</fullName>
    </submittedName>
</protein>
<sequence>MNDLRIASDKEGISKIGIMVDADANGIDAQLALVNSSLKKAGFTIAIPSVNTWIYDESHSLNISCHVLNVGGCGELETMLRAIKSNESVVADCLESWRECLNDKSKTIKQKDFDKFWVSVYQRFDCCSRNDRKQADRKCSFEASMKKPIWDFEHTALAELKAYLGMFT</sequence>
<dbReference type="EMBL" id="JAFMPM010000008">
    <property type="protein sequence ID" value="MBO0614548.1"/>
    <property type="molecule type" value="Genomic_DNA"/>
</dbReference>
<dbReference type="AlphaFoldDB" id="A0A8B0SF49"/>
<dbReference type="RefSeq" id="WP_207252268.1">
    <property type="nucleotide sequence ID" value="NZ_JAFMPM010000008.1"/>
</dbReference>
<gene>
    <name evidence="2" type="ORF">J1836_012125</name>
    <name evidence="1" type="ORF">J1836_16735</name>
</gene>
<evidence type="ECO:0000313" key="3">
    <source>
        <dbReference type="Proteomes" id="UP000664466"/>
    </source>
</evidence>
<dbReference type="EMBL" id="CP072748">
    <property type="protein sequence ID" value="QTX09379.1"/>
    <property type="molecule type" value="Genomic_DNA"/>
</dbReference>
<dbReference type="Pfam" id="PF11536">
    <property type="entry name" value="DUF3226"/>
    <property type="match status" value="1"/>
</dbReference>
<keyword evidence="3" id="KW-1185">Reference proteome</keyword>
<evidence type="ECO:0000313" key="1">
    <source>
        <dbReference type="EMBL" id="MBO0614548.1"/>
    </source>
</evidence>
<evidence type="ECO:0000313" key="2">
    <source>
        <dbReference type="EMBL" id="QTX09379.1"/>
    </source>
</evidence>
<dbReference type="InterPro" id="IPR024508">
    <property type="entry name" value="DUF3226"/>
</dbReference>
<dbReference type="Proteomes" id="UP000664466">
    <property type="component" value="Unassembled WGS sequence"/>
</dbReference>
<reference evidence="2" key="2">
    <citation type="submission" date="2021-04" db="EMBL/GenBank/DDBJ databases">
        <title>Complete Genome and methylome analysis of Thiothrix fructosivorans ATCC 49748.</title>
        <authorList>
            <person name="Fomenkov A."/>
            <person name="Sun L."/>
            <person name="Vincze T."/>
            <person name="Grabovich M.Y."/>
            <person name="Roberts R.J."/>
        </authorList>
    </citation>
    <scope>NUCLEOTIDE SEQUENCE</scope>
    <source>
        <strain evidence="2">ATCC 49748</strain>
    </source>
</reference>
<accession>A0A8B0SF49</accession>
<name>A0A8B0SF49_9GAMM</name>
<reference evidence="1 3" key="1">
    <citation type="submission" date="2021-03" db="EMBL/GenBank/DDBJ databases">
        <title>Draft genome and methylome analysis of Thiotrix fructosivoruns ATCC 49748.</title>
        <authorList>
            <person name="Fomenkov A."/>
            <person name="Grabovich M.Y."/>
            <person name="Roberts R.J."/>
        </authorList>
    </citation>
    <scope>NUCLEOTIDE SEQUENCE [LARGE SCALE GENOMIC DNA]</scope>
    <source>
        <strain evidence="1 3">ATCC 49748</strain>
    </source>
</reference>
<proteinExistence type="predicted"/>